<evidence type="ECO:0000256" key="3">
    <source>
        <dbReference type="SAM" id="MobiDB-lite"/>
    </source>
</evidence>
<dbReference type="STRING" id="1774969.AUC69_12150"/>
<evidence type="ECO:0000259" key="4">
    <source>
        <dbReference type="Pfam" id="PF00588"/>
    </source>
</evidence>
<evidence type="ECO:0000313" key="5">
    <source>
        <dbReference type="EMBL" id="ODR97364.1"/>
    </source>
</evidence>
<dbReference type="AlphaFoldDB" id="A0A1E3VUZ8"/>
<comment type="caution">
    <text evidence="5">The sequence shown here is derived from an EMBL/GenBank/DDBJ whole genome shotgun (WGS) entry which is preliminary data.</text>
</comment>
<dbReference type="InterPro" id="IPR029026">
    <property type="entry name" value="tRNA_m1G_MTases_N"/>
</dbReference>
<reference evidence="5 6" key="1">
    <citation type="journal article" date="2016" name="Environ. Microbiol.">
        <title>New Methyloceanibacter diversity from North Sea sediments includes methanotroph containing solely the soluble methane monooxygenase.</title>
        <authorList>
            <person name="Vekeman B."/>
            <person name="Kerckhof F.M."/>
            <person name="Cremers G."/>
            <person name="de Vos P."/>
            <person name="Vandamme P."/>
            <person name="Boon N."/>
            <person name="Op den Camp H.J."/>
            <person name="Heylen K."/>
        </authorList>
    </citation>
    <scope>NUCLEOTIDE SEQUENCE [LARGE SCALE GENOMIC DNA]</scope>
    <source>
        <strain evidence="5 6">R-67175</strain>
    </source>
</reference>
<dbReference type="Gene3D" id="3.40.1280.10">
    <property type="match status" value="1"/>
</dbReference>
<evidence type="ECO:0000313" key="6">
    <source>
        <dbReference type="Proteomes" id="UP000094472"/>
    </source>
</evidence>
<dbReference type="RefSeq" id="WP_069441915.1">
    <property type="nucleotide sequence ID" value="NZ_LPWF01000026.1"/>
</dbReference>
<dbReference type="GO" id="GO:0032259">
    <property type="term" value="P:methylation"/>
    <property type="evidence" value="ECO:0007669"/>
    <property type="project" value="UniProtKB-KW"/>
</dbReference>
<dbReference type="GO" id="GO:0003723">
    <property type="term" value="F:RNA binding"/>
    <property type="evidence" value="ECO:0007669"/>
    <property type="project" value="InterPro"/>
</dbReference>
<organism evidence="5 6">
    <name type="scientific">Methyloceanibacter superfactus</name>
    <dbReference type="NCBI Taxonomy" id="1774969"/>
    <lineage>
        <taxon>Bacteria</taxon>
        <taxon>Pseudomonadati</taxon>
        <taxon>Pseudomonadota</taxon>
        <taxon>Alphaproteobacteria</taxon>
        <taxon>Hyphomicrobiales</taxon>
        <taxon>Hyphomicrobiaceae</taxon>
        <taxon>Methyloceanibacter</taxon>
    </lineage>
</organism>
<evidence type="ECO:0000256" key="1">
    <source>
        <dbReference type="ARBA" id="ARBA00022603"/>
    </source>
</evidence>
<dbReference type="GO" id="GO:0008173">
    <property type="term" value="F:RNA methyltransferase activity"/>
    <property type="evidence" value="ECO:0007669"/>
    <property type="project" value="InterPro"/>
</dbReference>
<dbReference type="SUPFAM" id="SSF75217">
    <property type="entry name" value="alpha/beta knot"/>
    <property type="match status" value="1"/>
</dbReference>
<keyword evidence="1 5" id="KW-0489">Methyltransferase</keyword>
<dbReference type="GO" id="GO:0006396">
    <property type="term" value="P:RNA processing"/>
    <property type="evidence" value="ECO:0007669"/>
    <property type="project" value="InterPro"/>
</dbReference>
<dbReference type="EMBL" id="LPWF01000026">
    <property type="protein sequence ID" value="ODR97364.1"/>
    <property type="molecule type" value="Genomic_DNA"/>
</dbReference>
<protein>
    <submittedName>
        <fullName evidence="5">rRNA methyltransferase</fullName>
    </submittedName>
</protein>
<dbReference type="InterPro" id="IPR051259">
    <property type="entry name" value="rRNA_Methyltransferase"/>
</dbReference>
<name>A0A1E3VUZ8_9HYPH</name>
<dbReference type="CDD" id="cd18098">
    <property type="entry name" value="SpoU-like"/>
    <property type="match status" value="1"/>
</dbReference>
<gene>
    <name evidence="5" type="ORF">AUC69_12150</name>
</gene>
<dbReference type="InterPro" id="IPR029028">
    <property type="entry name" value="Alpha/beta_knot_MTases"/>
</dbReference>
<keyword evidence="2 5" id="KW-0808">Transferase</keyword>
<dbReference type="InterPro" id="IPR001537">
    <property type="entry name" value="SpoU_MeTrfase"/>
</dbReference>
<keyword evidence="6" id="KW-1185">Reference proteome</keyword>
<feature type="domain" description="tRNA/rRNA methyltransferase SpoU type" evidence="4">
    <location>
        <begin position="16"/>
        <end position="145"/>
    </location>
</feature>
<accession>A0A1E3VUZ8</accession>
<sequence>MKPLPPHVRGYFGIGAEGISKSVNVGNLLRSAHAFGASFMFTLGADERALEMRSDTSRAETHLPVYHWRTLDEMRLPKGCSLVGIEILDGAADLPSFPHPVRAAYVLGPERGELSPELVARCQHLVRIPTAFSLNVATAGAIMMYDRVRTLGRFAPRPVTEGAAVEGPAPHVQGAPKRRRPQG</sequence>
<evidence type="ECO:0000256" key="2">
    <source>
        <dbReference type="ARBA" id="ARBA00022679"/>
    </source>
</evidence>
<dbReference type="Pfam" id="PF00588">
    <property type="entry name" value="SpoU_methylase"/>
    <property type="match status" value="1"/>
</dbReference>
<dbReference type="PANTHER" id="PTHR43191:SF7">
    <property type="entry name" value="OBP33PEP LIKE PROTEIN"/>
    <property type="match status" value="1"/>
</dbReference>
<dbReference type="OrthoDB" id="4578643at2"/>
<feature type="region of interest" description="Disordered" evidence="3">
    <location>
        <begin position="161"/>
        <end position="183"/>
    </location>
</feature>
<proteinExistence type="predicted"/>
<dbReference type="PANTHER" id="PTHR43191">
    <property type="entry name" value="RRNA METHYLTRANSFERASE 3"/>
    <property type="match status" value="1"/>
</dbReference>
<dbReference type="Proteomes" id="UP000094472">
    <property type="component" value="Unassembled WGS sequence"/>
</dbReference>